<sequence length="39" mass="4231">MSVDSWQSVIPSVEAQIFNLKSKIQNPKSIGSGGEAKLR</sequence>
<dbReference type="EMBL" id="CADCTZ010001663">
    <property type="protein sequence ID" value="CAA9410984.1"/>
    <property type="molecule type" value="Genomic_DNA"/>
</dbReference>
<name>A0A6J4PB67_9CYAN</name>
<proteinExistence type="predicted"/>
<evidence type="ECO:0000313" key="1">
    <source>
        <dbReference type="EMBL" id="CAA9410984.1"/>
    </source>
</evidence>
<reference evidence="1" key="1">
    <citation type="submission" date="2020-02" db="EMBL/GenBank/DDBJ databases">
        <authorList>
            <person name="Meier V. D."/>
        </authorList>
    </citation>
    <scope>NUCLEOTIDE SEQUENCE</scope>
    <source>
        <strain evidence="1">AVDCRST_MAG84</strain>
    </source>
</reference>
<dbReference type="AlphaFoldDB" id="A0A6J4PB67"/>
<organism evidence="1">
    <name type="scientific">uncultured Microcoleus sp</name>
    <dbReference type="NCBI Taxonomy" id="259945"/>
    <lineage>
        <taxon>Bacteria</taxon>
        <taxon>Bacillati</taxon>
        <taxon>Cyanobacteriota</taxon>
        <taxon>Cyanophyceae</taxon>
        <taxon>Oscillatoriophycideae</taxon>
        <taxon>Oscillatoriales</taxon>
        <taxon>Microcoleaceae</taxon>
        <taxon>Microcoleus</taxon>
        <taxon>environmental samples</taxon>
    </lineage>
</organism>
<accession>A0A6J4PB67</accession>
<gene>
    <name evidence="1" type="ORF">AVDCRST_MAG84-6625</name>
</gene>
<protein>
    <submittedName>
        <fullName evidence="1">Uncharacterized protein</fullName>
    </submittedName>
</protein>